<keyword evidence="3" id="KW-0808">Transferase</keyword>
<protein>
    <submittedName>
        <fullName evidence="6">Cystathionine gamma-synthase family protein</fullName>
    </submittedName>
</protein>
<name>A0ABV4UFC2_9RHOO</name>
<organism evidence="6 7">
    <name type="scientific">Dentiradicibacter hellwigii</name>
    <dbReference type="NCBI Taxonomy" id="3149053"/>
    <lineage>
        <taxon>Bacteria</taxon>
        <taxon>Pseudomonadati</taxon>
        <taxon>Pseudomonadota</taxon>
        <taxon>Betaproteobacteria</taxon>
        <taxon>Rhodocyclales</taxon>
        <taxon>Rhodocyclaceae</taxon>
        <taxon>Dentiradicibacter</taxon>
    </lineage>
</organism>
<keyword evidence="4 5" id="KW-0663">Pyridoxal phosphate</keyword>
<accession>A0ABV4UFC2</accession>
<comment type="caution">
    <text evidence="6">The sequence shown here is derived from an EMBL/GenBank/DDBJ whole genome shotgun (WGS) entry which is preliminary data.</text>
</comment>
<dbReference type="InterPro" id="IPR015422">
    <property type="entry name" value="PyrdxlP-dep_Trfase_small"/>
</dbReference>
<comment type="cofactor">
    <cofactor evidence="1 5">
        <name>pyridoxal 5'-phosphate</name>
        <dbReference type="ChEBI" id="CHEBI:597326"/>
    </cofactor>
</comment>
<dbReference type="Proteomes" id="UP001574673">
    <property type="component" value="Unassembled WGS sequence"/>
</dbReference>
<dbReference type="RefSeq" id="WP_418891233.1">
    <property type="nucleotide sequence ID" value="NZ_JBEUWX010000002.1"/>
</dbReference>
<dbReference type="PIRSF" id="PIRSF001434">
    <property type="entry name" value="CGS"/>
    <property type="match status" value="1"/>
</dbReference>
<dbReference type="InterPro" id="IPR000277">
    <property type="entry name" value="Cys/Met-Metab_PyrdxlP-dep_enz"/>
</dbReference>
<evidence type="ECO:0000256" key="1">
    <source>
        <dbReference type="ARBA" id="ARBA00001933"/>
    </source>
</evidence>
<reference evidence="7" key="1">
    <citation type="submission" date="2024-06" db="EMBL/GenBank/DDBJ databases">
        <title>Radixoralia hellwigii gen. nov., sp nov., isolated from a root canal in the human oral cavity.</title>
        <authorList>
            <person name="Bartsch S."/>
            <person name="Wittmer A."/>
            <person name="Schulz A.-K."/>
            <person name="Neumann-Schaal M."/>
            <person name="Wolf J."/>
            <person name="Gronow S."/>
            <person name="Tennert C."/>
            <person name="Haecker G."/>
            <person name="Cieplik F."/>
            <person name="Al-Ahmad A."/>
        </authorList>
    </citation>
    <scope>NUCLEOTIDE SEQUENCE [LARGE SCALE GENOMIC DNA]</scope>
    <source>
        <strain evidence="7">Wk13</strain>
    </source>
</reference>
<evidence type="ECO:0000256" key="4">
    <source>
        <dbReference type="ARBA" id="ARBA00022898"/>
    </source>
</evidence>
<dbReference type="Gene3D" id="3.90.1150.10">
    <property type="entry name" value="Aspartate Aminotransferase, domain 1"/>
    <property type="match status" value="1"/>
</dbReference>
<evidence type="ECO:0000313" key="6">
    <source>
        <dbReference type="EMBL" id="MFA9950158.1"/>
    </source>
</evidence>
<dbReference type="NCBIfam" id="NF004609">
    <property type="entry name" value="PRK05939.1"/>
    <property type="match status" value="1"/>
</dbReference>
<dbReference type="PANTHER" id="PTHR43797">
    <property type="entry name" value="HOMOCYSTEINE/CYSTEINE SYNTHASE"/>
    <property type="match status" value="1"/>
</dbReference>
<evidence type="ECO:0000256" key="5">
    <source>
        <dbReference type="RuleBase" id="RU362118"/>
    </source>
</evidence>
<proteinExistence type="inferred from homology"/>
<dbReference type="InterPro" id="IPR015424">
    <property type="entry name" value="PyrdxlP-dep_Trfase"/>
</dbReference>
<evidence type="ECO:0000256" key="2">
    <source>
        <dbReference type="ARBA" id="ARBA00009077"/>
    </source>
</evidence>
<dbReference type="InterPro" id="IPR006235">
    <property type="entry name" value="OAc-hSer/O-AcSer_sulfhydrylase"/>
</dbReference>
<evidence type="ECO:0000256" key="3">
    <source>
        <dbReference type="ARBA" id="ARBA00022679"/>
    </source>
</evidence>
<keyword evidence="7" id="KW-1185">Reference proteome</keyword>
<gene>
    <name evidence="6" type="ORF">ABCS64_07475</name>
</gene>
<comment type="similarity">
    <text evidence="2 5">Belongs to the trans-sulfuration enzymes family.</text>
</comment>
<dbReference type="SUPFAM" id="SSF53383">
    <property type="entry name" value="PLP-dependent transferases"/>
    <property type="match status" value="1"/>
</dbReference>
<dbReference type="PANTHER" id="PTHR43797:SF2">
    <property type="entry name" value="HOMOCYSTEINE_CYSTEINE SYNTHASE"/>
    <property type="match status" value="1"/>
</dbReference>
<dbReference type="EMBL" id="JBEUWX010000002">
    <property type="protein sequence ID" value="MFA9950158.1"/>
    <property type="molecule type" value="Genomic_DNA"/>
</dbReference>
<evidence type="ECO:0000313" key="7">
    <source>
        <dbReference type="Proteomes" id="UP001574673"/>
    </source>
</evidence>
<dbReference type="Pfam" id="PF01053">
    <property type="entry name" value="Cys_Met_Meta_PP"/>
    <property type="match status" value="1"/>
</dbReference>
<dbReference type="Gene3D" id="3.40.640.10">
    <property type="entry name" value="Type I PLP-dependent aspartate aminotransferase-like (Major domain)"/>
    <property type="match status" value="1"/>
</dbReference>
<sequence>MKELGFTTGNLHCDRAKSTEHGAVHKPIHNSAAFGFTDVNDLVRVFQGEQAGFVYGRQGTPTTMALEDRITRMEQGLATATFGSGMGAISATLLALLRAGDHLIASRFLFGNTTSLFETLAQIGIAVSFVDTTDAAHVAAALRPETRMVFLETIANPCTQVADLQGIGQLCRERALIYVVDNTVTSPYLFRPKNVGASLVINSLTKYIGGHGNALGGAVTETGCFDWAAYPHLYDFYKKGNPALWGLTQIRKKGLRDIGATLGPESAHHLAVGSETLALRMERICANAQRLAEFLAAHPQVARIHYPGLDTHQQYERARTLFSGCSGILAFELREGCDCLDIFRKFRIVIPSTNLGDNRTLALPVAQTIYFELGPQRRAEYGIAESLIRVSVGIEDGDDLIADFAAALAQ</sequence>
<dbReference type="InterPro" id="IPR015421">
    <property type="entry name" value="PyrdxlP-dep_Trfase_major"/>
</dbReference>